<evidence type="ECO:0000256" key="10">
    <source>
        <dbReference type="ARBA" id="ARBA00022840"/>
    </source>
</evidence>
<evidence type="ECO:0000256" key="4">
    <source>
        <dbReference type="ARBA" id="ARBA00012838"/>
    </source>
</evidence>
<evidence type="ECO:0000256" key="9">
    <source>
        <dbReference type="ARBA" id="ARBA00022741"/>
    </source>
</evidence>
<evidence type="ECO:0000256" key="16">
    <source>
        <dbReference type="PROSITE-ProRule" id="PRU00209"/>
    </source>
</evidence>
<dbReference type="GO" id="GO:0000049">
    <property type="term" value="F:tRNA binding"/>
    <property type="evidence" value="ECO:0007669"/>
    <property type="project" value="UniProtKB-UniRule"/>
</dbReference>
<comment type="function">
    <text evidence="1">Is required not only for elongation of protein synthesis but also for the initiation of all mRNA translation through initiator tRNA(fMet) aminoacylation.</text>
</comment>
<dbReference type="Proteomes" id="UP000034539">
    <property type="component" value="Unassembled WGS sequence"/>
</dbReference>
<keyword evidence="6" id="KW-0963">Cytoplasm</keyword>
<accession>A0A0G0Q7H8</accession>
<dbReference type="PANTHER" id="PTHR11586:SF37">
    <property type="entry name" value="TRNA-BINDING DOMAIN-CONTAINING PROTEIN"/>
    <property type="match status" value="1"/>
</dbReference>
<evidence type="ECO:0000256" key="1">
    <source>
        <dbReference type="ARBA" id="ARBA00003314"/>
    </source>
</evidence>
<comment type="catalytic activity">
    <reaction evidence="15">
        <text>tRNA(Met) + L-methionine + ATP = L-methionyl-tRNA(Met) + AMP + diphosphate</text>
        <dbReference type="Rhea" id="RHEA:13481"/>
        <dbReference type="Rhea" id="RHEA-COMP:9667"/>
        <dbReference type="Rhea" id="RHEA-COMP:9698"/>
        <dbReference type="ChEBI" id="CHEBI:30616"/>
        <dbReference type="ChEBI" id="CHEBI:33019"/>
        <dbReference type="ChEBI" id="CHEBI:57844"/>
        <dbReference type="ChEBI" id="CHEBI:78442"/>
        <dbReference type="ChEBI" id="CHEBI:78530"/>
        <dbReference type="ChEBI" id="CHEBI:456215"/>
        <dbReference type="EC" id="6.1.1.10"/>
    </reaction>
</comment>
<evidence type="ECO:0000256" key="11">
    <source>
        <dbReference type="ARBA" id="ARBA00022884"/>
    </source>
</evidence>
<evidence type="ECO:0000256" key="3">
    <source>
        <dbReference type="ARBA" id="ARBA00011738"/>
    </source>
</evidence>
<name>A0A0G0Q7H8_9BACT</name>
<dbReference type="GO" id="GO:0006412">
    <property type="term" value="P:translation"/>
    <property type="evidence" value="ECO:0007669"/>
    <property type="project" value="UniProtKB-KW"/>
</dbReference>
<evidence type="ECO:0000313" key="19">
    <source>
        <dbReference type="Proteomes" id="UP000034539"/>
    </source>
</evidence>
<keyword evidence="10" id="KW-0067">ATP-binding</keyword>
<dbReference type="GO" id="GO:0005737">
    <property type="term" value="C:cytoplasm"/>
    <property type="evidence" value="ECO:0007669"/>
    <property type="project" value="UniProtKB-SubCell"/>
</dbReference>
<dbReference type="InterPro" id="IPR002547">
    <property type="entry name" value="tRNA-bd_dom"/>
</dbReference>
<keyword evidence="13 18" id="KW-0030">Aminoacyl-tRNA synthetase</keyword>
<evidence type="ECO:0000256" key="5">
    <source>
        <dbReference type="ARBA" id="ARBA00018753"/>
    </source>
</evidence>
<comment type="subunit">
    <text evidence="3">Homodimer.</text>
</comment>
<evidence type="ECO:0000259" key="17">
    <source>
        <dbReference type="PROSITE" id="PS50886"/>
    </source>
</evidence>
<sequence>MKPTISIDDFAKIDFRVGKVVGAEEITESERLIKMLVDFGEEGQRTVFAGIKKFYKPSQLKDKKFIFVVNLLSRKMPGGESQGMMLAAVAENEVFIIPVNKKVKEGTIIR</sequence>
<feature type="domain" description="TRNA-binding" evidence="17">
    <location>
        <begin position="9"/>
        <end position="110"/>
    </location>
</feature>
<dbReference type="EC" id="6.1.1.10" evidence="4"/>
<evidence type="ECO:0000256" key="15">
    <source>
        <dbReference type="ARBA" id="ARBA00047364"/>
    </source>
</evidence>
<keyword evidence="11 16" id="KW-0694">RNA-binding</keyword>
<dbReference type="EMBL" id="LBXN01000019">
    <property type="protein sequence ID" value="KKR33281.1"/>
    <property type="molecule type" value="Genomic_DNA"/>
</dbReference>
<dbReference type="FunFam" id="2.40.50.140:FF:000042">
    <property type="entry name" value="Methionine--tRNA ligase"/>
    <property type="match status" value="1"/>
</dbReference>
<dbReference type="InterPro" id="IPR012340">
    <property type="entry name" value="NA-bd_OB-fold"/>
</dbReference>
<evidence type="ECO:0000313" key="18">
    <source>
        <dbReference type="EMBL" id="KKR33281.1"/>
    </source>
</evidence>
<comment type="subcellular location">
    <subcellularLocation>
        <location evidence="2">Cytoplasm</location>
    </subcellularLocation>
</comment>
<dbReference type="PANTHER" id="PTHR11586">
    <property type="entry name" value="TRNA-AMINOACYLATION COFACTOR ARC1 FAMILY MEMBER"/>
    <property type="match status" value="1"/>
</dbReference>
<dbReference type="Gene3D" id="2.40.50.140">
    <property type="entry name" value="Nucleic acid-binding proteins"/>
    <property type="match status" value="1"/>
</dbReference>
<dbReference type="GO" id="GO:0004825">
    <property type="term" value="F:methionine-tRNA ligase activity"/>
    <property type="evidence" value="ECO:0007669"/>
    <property type="project" value="UniProtKB-EC"/>
</dbReference>
<keyword evidence="9" id="KW-0547">Nucleotide-binding</keyword>
<evidence type="ECO:0000256" key="2">
    <source>
        <dbReference type="ARBA" id="ARBA00004496"/>
    </source>
</evidence>
<reference evidence="18 19" key="1">
    <citation type="journal article" date="2015" name="Nature">
        <title>rRNA introns, odd ribosomes, and small enigmatic genomes across a large radiation of phyla.</title>
        <authorList>
            <person name="Brown C.T."/>
            <person name="Hug L.A."/>
            <person name="Thomas B.C."/>
            <person name="Sharon I."/>
            <person name="Castelle C.J."/>
            <person name="Singh A."/>
            <person name="Wilkins M.J."/>
            <person name="Williams K.H."/>
            <person name="Banfield J.F."/>
        </authorList>
    </citation>
    <scope>NUCLEOTIDE SEQUENCE [LARGE SCALE GENOMIC DNA]</scope>
</reference>
<evidence type="ECO:0000256" key="8">
    <source>
        <dbReference type="ARBA" id="ARBA00022598"/>
    </source>
</evidence>
<organism evidence="18 19">
    <name type="scientific">Candidatus Gottesmanbacteria bacterium GW2011_GWC2_39_8</name>
    <dbReference type="NCBI Taxonomy" id="1618450"/>
    <lineage>
        <taxon>Bacteria</taxon>
        <taxon>Candidatus Gottesmaniibacteriota</taxon>
    </lineage>
</organism>
<comment type="caution">
    <text evidence="18">The sequence shown here is derived from an EMBL/GenBank/DDBJ whole genome shotgun (WGS) entry which is preliminary data.</text>
</comment>
<dbReference type="InterPro" id="IPR051270">
    <property type="entry name" value="Tyrosine-tRNA_ligase_regulator"/>
</dbReference>
<evidence type="ECO:0000256" key="14">
    <source>
        <dbReference type="ARBA" id="ARBA00030904"/>
    </source>
</evidence>
<evidence type="ECO:0000256" key="13">
    <source>
        <dbReference type="ARBA" id="ARBA00023146"/>
    </source>
</evidence>
<evidence type="ECO:0000256" key="12">
    <source>
        <dbReference type="ARBA" id="ARBA00022917"/>
    </source>
</evidence>
<dbReference type="PROSITE" id="PS50886">
    <property type="entry name" value="TRBD"/>
    <property type="match status" value="1"/>
</dbReference>
<keyword evidence="12" id="KW-0648">Protein biosynthesis</keyword>
<keyword evidence="8" id="KW-0436">Ligase</keyword>
<evidence type="ECO:0000256" key="7">
    <source>
        <dbReference type="ARBA" id="ARBA00022555"/>
    </source>
</evidence>
<dbReference type="AlphaFoldDB" id="A0A0G0Q7H8"/>
<dbReference type="Pfam" id="PF01588">
    <property type="entry name" value="tRNA_bind"/>
    <property type="match status" value="1"/>
</dbReference>
<dbReference type="PATRIC" id="fig|1618450.3.peg.503"/>
<dbReference type="GO" id="GO:0005524">
    <property type="term" value="F:ATP binding"/>
    <property type="evidence" value="ECO:0007669"/>
    <property type="project" value="UniProtKB-KW"/>
</dbReference>
<keyword evidence="7 16" id="KW-0820">tRNA-binding</keyword>
<dbReference type="SUPFAM" id="SSF50249">
    <property type="entry name" value="Nucleic acid-binding proteins"/>
    <property type="match status" value="1"/>
</dbReference>
<gene>
    <name evidence="18" type="ORF">UT63_C0019G0003</name>
</gene>
<protein>
    <recommendedName>
        <fullName evidence="5">Methionine--tRNA ligase</fullName>
        <ecNumber evidence="4">6.1.1.10</ecNumber>
    </recommendedName>
    <alternativeName>
        <fullName evidence="14">Methionyl-tRNA synthetase</fullName>
    </alternativeName>
</protein>
<evidence type="ECO:0000256" key="6">
    <source>
        <dbReference type="ARBA" id="ARBA00022490"/>
    </source>
</evidence>
<proteinExistence type="predicted"/>